<evidence type="ECO:0000313" key="2">
    <source>
        <dbReference type="Proteomes" id="UP001259587"/>
    </source>
</evidence>
<proteinExistence type="predicted"/>
<sequence>MRLAPLVLFCVFGLNGCAAAPTDPTLLHLLNLIERRLATADVVALHKWDSQQPVQATEREHSIVAAVRLAAPAYQLSPDLAATFFDDQIEANKLIQYTLLSQWHLVGQAPDLPRHDLQKTIRPRLDSLQADLLRQLAYFHQQRPQDCASQLAFALAQRKGDAIHRVGMIRATGQLCD</sequence>
<gene>
    <name evidence="1" type="ORF">J2W83_002208</name>
</gene>
<organism evidence="1 2">
    <name type="scientific">Pseudomonas hunanensis</name>
    <dbReference type="NCBI Taxonomy" id="1247546"/>
    <lineage>
        <taxon>Bacteria</taxon>
        <taxon>Pseudomonadati</taxon>
        <taxon>Pseudomonadota</taxon>
        <taxon>Gammaproteobacteria</taxon>
        <taxon>Pseudomonadales</taxon>
        <taxon>Pseudomonadaceae</taxon>
        <taxon>Pseudomonas</taxon>
    </lineage>
</organism>
<evidence type="ECO:0000313" key="1">
    <source>
        <dbReference type="EMBL" id="MDR6712607.1"/>
    </source>
</evidence>
<comment type="caution">
    <text evidence="1">The sequence shown here is derived from an EMBL/GenBank/DDBJ whole genome shotgun (WGS) entry which is preliminary data.</text>
</comment>
<keyword evidence="1" id="KW-0413">Isomerase</keyword>
<dbReference type="Proteomes" id="UP001259587">
    <property type="component" value="Unassembled WGS sequence"/>
</dbReference>
<dbReference type="EMBL" id="JAVDTH010000010">
    <property type="protein sequence ID" value="MDR6712607.1"/>
    <property type="molecule type" value="Genomic_DNA"/>
</dbReference>
<keyword evidence="2" id="KW-1185">Reference proteome</keyword>
<reference evidence="1" key="1">
    <citation type="submission" date="2023-07" db="EMBL/GenBank/DDBJ databases">
        <title>Sorghum-associated microbial communities from plants grown in Nebraska, USA.</title>
        <authorList>
            <person name="Schachtman D."/>
        </authorList>
    </citation>
    <scope>NUCLEOTIDE SEQUENCE</scope>
    <source>
        <strain evidence="1">BE56</strain>
    </source>
</reference>
<accession>A0ACC6K2J3</accession>
<name>A0ACC6K2J3_9PSED</name>
<protein>
    <submittedName>
        <fullName evidence="1">Chorismate mutase</fullName>
        <ecNumber evidence="1">5.4.99.5</ecNumber>
    </submittedName>
</protein>
<dbReference type="EC" id="5.4.99.5" evidence="1"/>